<dbReference type="InterPro" id="IPR006652">
    <property type="entry name" value="Kelch_1"/>
</dbReference>
<gene>
    <name evidence="1" type="ORF">Bca52824_090625</name>
</gene>
<dbReference type="Pfam" id="PF01344">
    <property type="entry name" value="Kelch_1"/>
    <property type="match status" value="1"/>
</dbReference>
<dbReference type="SUPFAM" id="SSF117281">
    <property type="entry name" value="Kelch motif"/>
    <property type="match status" value="1"/>
</dbReference>
<accession>A0A8X7NY05</accession>
<dbReference type="InterPro" id="IPR050354">
    <property type="entry name" value="F-box/kelch-repeat_ARATH"/>
</dbReference>
<name>A0A8X7NY05_BRACI</name>
<evidence type="ECO:0000313" key="1">
    <source>
        <dbReference type="EMBL" id="KAG2240483.1"/>
    </source>
</evidence>
<comment type="caution">
    <text evidence="1">The sequence shown here is derived from an EMBL/GenBank/DDBJ whole genome shotgun (WGS) entry which is preliminary data.</text>
</comment>
<evidence type="ECO:0008006" key="3">
    <source>
        <dbReference type="Google" id="ProtNLM"/>
    </source>
</evidence>
<keyword evidence="2" id="KW-1185">Reference proteome</keyword>
<dbReference type="EMBL" id="JAAMPC010001580">
    <property type="protein sequence ID" value="KAG2240483.1"/>
    <property type="molecule type" value="Genomic_DNA"/>
</dbReference>
<reference evidence="1 2" key="1">
    <citation type="submission" date="2020-02" db="EMBL/GenBank/DDBJ databases">
        <authorList>
            <person name="Ma Q."/>
            <person name="Huang Y."/>
            <person name="Song X."/>
            <person name="Pei D."/>
        </authorList>
    </citation>
    <scope>NUCLEOTIDE SEQUENCE [LARGE SCALE GENOMIC DNA]</scope>
    <source>
        <strain evidence="1">Sxm20200214</strain>
        <tissue evidence="1">Leaf</tissue>
    </source>
</reference>
<organism evidence="1 2">
    <name type="scientific">Brassica carinata</name>
    <name type="common">Ethiopian mustard</name>
    <name type="synonym">Abyssinian cabbage</name>
    <dbReference type="NCBI Taxonomy" id="52824"/>
    <lineage>
        <taxon>Eukaryota</taxon>
        <taxon>Viridiplantae</taxon>
        <taxon>Streptophyta</taxon>
        <taxon>Embryophyta</taxon>
        <taxon>Tracheophyta</taxon>
        <taxon>Spermatophyta</taxon>
        <taxon>Magnoliopsida</taxon>
        <taxon>eudicotyledons</taxon>
        <taxon>Gunneridae</taxon>
        <taxon>Pentapetalae</taxon>
        <taxon>rosids</taxon>
        <taxon>malvids</taxon>
        <taxon>Brassicales</taxon>
        <taxon>Brassicaceae</taxon>
        <taxon>Brassiceae</taxon>
        <taxon>Brassica</taxon>
    </lineage>
</organism>
<dbReference type="PANTHER" id="PTHR24414:SF105">
    <property type="entry name" value="F-BOX DOMAIN-CONTAINING PROTEIN"/>
    <property type="match status" value="1"/>
</dbReference>
<evidence type="ECO:0000313" key="2">
    <source>
        <dbReference type="Proteomes" id="UP000886595"/>
    </source>
</evidence>
<dbReference type="AlphaFoldDB" id="A0A8X7NY05"/>
<dbReference type="PANTHER" id="PTHR24414">
    <property type="entry name" value="F-BOX/KELCH-REPEAT PROTEIN SKIP4"/>
    <property type="match status" value="1"/>
</dbReference>
<dbReference type="InterPro" id="IPR015915">
    <property type="entry name" value="Kelch-typ_b-propeller"/>
</dbReference>
<dbReference type="Proteomes" id="UP000886595">
    <property type="component" value="Unassembled WGS sequence"/>
</dbReference>
<dbReference type="Gene3D" id="2.120.10.80">
    <property type="entry name" value="Kelch-type beta propeller"/>
    <property type="match status" value="1"/>
</dbReference>
<protein>
    <recommendedName>
        <fullName evidence="3">F-box domain-containing protein</fullName>
    </recommendedName>
</protein>
<proteinExistence type="predicted"/>
<sequence>MCQVLSCVSKQFRTIIASSELYKARSRINRTEKSIYLYLSFRSDPETDWYTLRRRNTAKGYSTETVPSPKWLHPAQSSTLVAVGSDIYKIGGGDHSTCKLAKRERSYSFSVFDCRTHTWRQAPSMWMERDSTSTATLFKGRYM</sequence>